<proteinExistence type="inferred from homology"/>
<keyword evidence="13" id="KW-1185">Reference proteome</keyword>
<keyword evidence="7" id="KW-0408">Iron</keyword>
<evidence type="ECO:0000256" key="3">
    <source>
        <dbReference type="ARBA" id="ARBA00022485"/>
    </source>
</evidence>
<evidence type="ECO:0000256" key="1">
    <source>
        <dbReference type="ARBA" id="ARBA00001966"/>
    </source>
</evidence>
<dbReference type="Pfam" id="PF00730">
    <property type="entry name" value="HhH-GPD"/>
    <property type="match status" value="1"/>
</dbReference>
<dbReference type="KEGG" id="smr:Smar_1371"/>
<keyword evidence="6" id="KW-0378">Hydrolase</keyword>
<dbReference type="PANTHER" id="PTHR10359">
    <property type="entry name" value="A/G-SPECIFIC ADENINE GLYCOSYLASE/ENDONUCLEASE III"/>
    <property type="match status" value="1"/>
</dbReference>
<accession>A3DPA2</accession>
<dbReference type="Gene3D" id="1.10.1670.10">
    <property type="entry name" value="Helix-hairpin-Helix base-excision DNA repair enzymes (C-terminal)"/>
    <property type="match status" value="1"/>
</dbReference>
<keyword evidence="5" id="KW-0227">DNA damage</keyword>
<evidence type="ECO:0000313" key="13">
    <source>
        <dbReference type="Proteomes" id="UP000000254"/>
    </source>
</evidence>
<dbReference type="InterPro" id="IPR004035">
    <property type="entry name" value="Endouclease-III_FeS-bd_BS"/>
</dbReference>
<dbReference type="OrthoDB" id="19248at2157"/>
<keyword evidence="9" id="KW-0234">DNA repair</keyword>
<dbReference type="GO" id="GO:0006285">
    <property type="term" value="P:base-excision repair, AP site formation"/>
    <property type="evidence" value="ECO:0007669"/>
    <property type="project" value="TreeGrafter"/>
</dbReference>
<dbReference type="InterPro" id="IPR003651">
    <property type="entry name" value="Endonuclease3_FeS-loop_motif"/>
</dbReference>
<evidence type="ECO:0000256" key="2">
    <source>
        <dbReference type="ARBA" id="ARBA00008343"/>
    </source>
</evidence>
<evidence type="ECO:0000259" key="11">
    <source>
        <dbReference type="SMART" id="SM00478"/>
    </source>
</evidence>
<dbReference type="Proteomes" id="UP000000254">
    <property type="component" value="Chromosome"/>
</dbReference>
<sequence>MSQSIGEEIISILRKHYKLNLKEFIAPNIRDKSLFEYIIGVMLSQNTSDKNAIRAYLNLKKIYGEITPEKILSTSIEKLVEALKPAGMYNQRAQRIVELAKIFTERNVKEELRKLVEEGKLREARKYLVNLPGVGLKTADVVLLMYYKQPVFPVDTHIRRVSKRLGYIEKDNYETISRWWMKQLKPNEYLEAHLLLITHGRKTCKARKPLCDKCPINKYCKYYCKTII</sequence>
<dbReference type="AlphaFoldDB" id="A3DPA2"/>
<evidence type="ECO:0000256" key="10">
    <source>
        <dbReference type="ARBA" id="ARBA00023295"/>
    </source>
</evidence>
<dbReference type="InterPro" id="IPR011257">
    <property type="entry name" value="DNA_glycosylase"/>
</dbReference>
<dbReference type="PROSITE" id="PS00764">
    <property type="entry name" value="ENDONUCLEASE_III_1"/>
    <property type="match status" value="1"/>
</dbReference>
<evidence type="ECO:0000313" key="12">
    <source>
        <dbReference type="EMBL" id="ABN70462.1"/>
    </source>
</evidence>
<dbReference type="CDD" id="cd00056">
    <property type="entry name" value="ENDO3c"/>
    <property type="match status" value="1"/>
</dbReference>
<dbReference type="Pfam" id="PF10576">
    <property type="entry name" value="EndIII_4Fe-2S"/>
    <property type="match status" value="1"/>
</dbReference>
<comment type="cofactor">
    <cofactor evidence="1">
        <name>[4Fe-4S] cluster</name>
        <dbReference type="ChEBI" id="CHEBI:49883"/>
    </cofactor>
</comment>
<dbReference type="InterPro" id="IPR023170">
    <property type="entry name" value="HhH_base_excis_C"/>
</dbReference>
<keyword evidence="4" id="KW-0479">Metal-binding</keyword>
<dbReference type="RefSeq" id="WP_011839656.1">
    <property type="nucleotide sequence ID" value="NC_009033.1"/>
</dbReference>
<dbReference type="SMART" id="SM00478">
    <property type="entry name" value="ENDO3c"/>
    <property type="match status" value="1"/>
</dbReference>
<name>A3DPA2_STAMF</name>
<protein>
    <submittedName>
        <fullName evidence="12">HhH-GPD family protein</fullName>
    </submittedName>
</protein>
<keyword evidence="10" id="KW-0326">Glycosidase</keyword>
<dbReference type="GO" id="GO:0019104">
    <property type="term" value="F:DNA N-glycosylase activity"/>
    <property type="evidence" value="ECO:0007669"/>
    <property type="project" value="TreeGrafter"/>
</dbReference>
<dbReference type="Gene3D" id="1.10.340.30">
    <property type="entry name" value="Hypothetical protein, domain 2"/>
    <property type="match status" value="1"/>
</dbReference>
<reference evidence="13" key="1">
    <citation type="journal article" date="2009" name="BMC Genomics">
        <title>The complete genome sequence of Staphylothermus marinus reveals differences in sulfur metabolism among heterotrophic Crenarchaeota.</title>
        <authorList>
            <person name="Anderson I.J."/>
            <person name="Dharmarajan L."/>
            <person name="Rodriguez J."/>
            <person name="Hooper S."/>
            <person name="Porat I."/>
            <person name="Ulrich L.E."/>
            <person name="Elkins J.G."/>
            <person name="Mavromatis K."/>
            <person name="Sun H."/>
            <person name="Land M."/>
            <person name="Lapidus A."/>
            <person name="Lucas S."/>
            <person name="Barry K."/>
            <person name="Huber H."/>
            <person name="Zhulin I.B."/>
            <person name="Whitman W.B."/>
            <person name="Mukhopadhyay B."/>
            <person name="Woese C."/>
            <person name="Bristow J."/>
            <person name="Kyrpides N."/>
        </authorList>
    </citation>
    <scope>NUCLEOTIDE SEQUENCE [LARGE SCALE GENOMIC DNA]</scope>
    <source>
        <strain evidence="13">ATCC 43588 / DSM 3639 / JCM 9404 / F1</strain>
    </source>
</reference>
<evidence type="ECO:0000256" key="8">
    <source>
        <dbReference type="ARBA" id="ARBA00023014"/>
    </source>
</evidence>
<dbReference type="GO" id="GO:0046872">
    <property type="term" value="F:metal ion binding"/>
    <property type="evidence" value="ECO:0007669"/>
    <property type="project" value="UniProtKB-KW"/>
</dbReference>
<evidence type="ECO:0000256" key="4">
    <source>
        <dbReference type="ARBA" id="ARBA00022723"/>
    </source>
</evidence>
<dbReference type="PANTHER" id="PTHR10359:SF18">
    <property type="entry name" value="ENDONUCLEASE III"/>
    <property type="match status" value="1"/>
</dbReference>
<dbReference type="GeneID" id="4907201"/>
<keyword evidence="8" id="KW-0411">Iron-sulfur</keyword>
<keyword evidence="3" id="KW-0004">4Fe-4S</keyword>
<feature type="domain" description="HhH-GPD" evidence="11">
    <location>
        <begin position="43"/>
        <end position="202"/>
    </location>
</feature>
<dbReference type="STRING" id="399550.Smar_1371"/>
<comment type="similarity">
    <text evidence="2">Belongs to the Nth/MutY family.</text>
</comment>
<gene>
    <name evidence="12" type="ordered locus">Smar_1371</name>
</gene>
<dbReference type="PIRSF" id="PIRSF001435">
    <property type="entry name" value="Nth"/>
    <property type="match status" value="1"/>
</dbReference>
<dbReference type="SUPFAM" id="SSF48150">
    <property type="entry name" value="DNA-glycosylase"/>
    <property type="match status" value="1"/>
</dbReference>
<reference evidence="12 13" key="2">
    <citation type="journal article" date="2009" name="Stand. Genomic Sci.">
        <title>Complete genome sequence of Staphylothermus marinus Stetter and Fiala 1986 type strain F1.</title>
        <authorList>
            <person name="Anderson I.J."/>
            <person name="Sun H."/>
            <person name="Lapidus A."/>
            <person name="Copeland A."/>
            <person name="Glavina Del Rio T."/>
            <person name="Tice H."/>
            <person name="Dalin E."/>
            <person name="Lucas S."/>
            <person name="Barry K."/>
            <person name="Land M."/>
            <person name="Richardson P."/>
            <person name="Huber H."/>
            <person name="Kyrpides N.C."/>
        </authorList>
    </citation>
    <scope>NUCLEOTIDE SEQUENCE [LARGE SCALE GENOMIC DNA]</scope>
    <source>
        <strain evidence="13">ATCC 43588 / DSM 3639 / JCM 9404 / F1</strain>
    </source>
</reference>
<evidence type="ECO:0000256" key="9">
    <source>
        <dbReference type="ARBA" id="ARBA00023204"/>
    </source>
</evidence>
<dbReference type="GO" id="GO:0051539">
    <property type="term" value="F:4 iron, 4 sulfur cluster binding"/>
    <property type="evidence" value="ECO:0007669"/>
    <property type="project" value="UniProtKB-KW"/>
</dbReference>
<dbReference type="eggNOG" id="arCOG00459">
    <property type="taxonomic scope" value="Archaea"/>
</dbReference>
<evidence type="ECO:0000256" key="6">
    <source>
        <dbReference type="ARBA" id="ARBA00022801"/>
    </source>
</evidence>
<dbReference type="InterPro" id="IPR003265">
    <property type="entry name" value="HhH-GPD_domain"/>
</dbReference>
<dbReference type="EMBL" id="CP000575">
    <property type="protein sequence ID" value="ABN70462.1"/>
    <property type="molecule type" value="Genomic_DNA"/>
</dbReference>
<evidence type="ECO:0000256" key="7">
    <source>
        <dbReference type="ARBA" id="ARBA00023004"/>
    </source>
</evidence>
<dbReference type="SMART" id="SM00525">
    <property type="entry name" value="FES"/>
    <property type="match status" value="1"/>
</dbReference>
<evidence type="ECO:0000256" key="5">
    <source>
        <dbReference type="ARBA" id="ARBA00022763"/>
    </source>
</evidence>
<dbReference type="HOGENOM" id="CLU_012862_3_4_2"/>
<organism evidence="12 13">
    <name type="scientific">Staphylothermus marinus (strain ATCC 43588 / DSM 3639 / JCM 9404 / F1)</name>
    <dbReference type="NCBI Taxonomy" id="399550"/>
    <lineage>
        <taxon>Archaea</taxon>
        <taxon>Thermoproteota</taxon>
        <taxon>Thermoprotei</taxon>
        <taxon>Desulfurococcales</taxon>
        <taxon>Desulfurococcaceae</taxon>
        <taxon>Staphylothermus</taxon>
    </lineage>
</organism>